<dbReference type="SUPFAM" id="SSF55205">
    <property type="entry name" value="EPT/RTPC-like"/>
    <property type="match status" value="2"/>
</dbReference>
<dbReference type="GO" id="GO:0000166">
    <property type="term" value="F:nucleotide binding"/>
    <property type="evidence" value="ECO:0007669"/>
    <property type="project" value="UniProtKB-KW"/>
</dbReference>
<gene>
    <name evidence="8" type="ORF">FIV34_20805</name>
</gene>
<comment type="catalytic activity">
    <reaction evidence="4">
        <text>a 3'-end 3'-phospho-ribonucleotide-RNA + ATP = a 3'-end 2',3'-cyclophospho-ribonucleotide-RNA + AMP + diphosphate</text>
        <dbReference type="Rhea" id="RHEA:23976"/>
        <dbReference type="Rhea" id="RHEA-COMP:10463"/>
        <dbReference type="Rhea" id="RHEA-COMP:10464"/>
        <dbReference type="ChEBI" id="CHEBI:30616"/>
        <dbReference type="ChEBI" id="CHEBI:33019"/>
        <dbReference type="ChEBI" id="CHEBI:83062"/>
        <dbReference type="ChEBI" id="CHEBI:83064"/>
        <dbReference type="ChEBI" id="CHEBI:456215"/>
        <dbReference type="EC" id="6.5.1.4"/>
    </reaction>
</comment>
<keyword evidence="2 8" id="KW-0436">Ligase</keyword>
<dbReference type="InterPro" id="IPR036553">
    <property type="entry name" value="RPTC_insert"/>
</dbReference>
<dbReference type="Pfam" id="PF01137">
    <property type="entry name" value="RTC"/>
    <property type="match status" value="1"/>
</dbReference>
<name>A0A4Y5ZB27_9GAMM</name>
<dbReference type="EMBL" id="CP041046">
    <property type="protein sequence ID" value="QDE41465.1"/>
    <property type="molecule type" value="Genomic_DNA"/>
</dbReference>
<evidence type="ECO:0000313" key="8">
    <source>
        <dbReference type="EMBL" id="QDE41465.1"/>
    </source>
</evidence>
<dbReference type="Pfam" id="PF05189">
    <property type="entry name" value="RTC_insert"/>
    <property type="match status" value="1"/>
</dbReference>
<proteinExistence type="inferred from homology"/>
<dbReference type="PIRSF" id="PIRSF005378">
    <property type="entry name" value="RNA3'_term_phos_cycl_euk"/>
    <property type="match status" value="1"/>
</dbReference>
<dbReference type="GO" id="GO:0006396">
    <property type="term" value="P:RNA processing"/>
    <property type="evidence" value="ECO:0007669"/>
    <property type="project" value="UniProtKB-UniRule"/>
</dbReference>
<dbReference type="EC" id="6.5.1.4" evidence="5"/>
<reference evidence="8 9" key="1">
    <citation type="submission" date="2019-06" db="EMBL/GenBank/DDBJ databases">
        <title>A complete genome sequence for Luteibacter pinisoli MAH-14.</title>
        <authorList>
            <person name="Baltrus D.A."/>
        </authorList>
    </citation>
    <scope>NUCLEOTIDE SEQUENCE [LARGE SCALE GENOMIC DNA]</scope>
    <source>
        <strain evidence="8 9">MAH-14</strain>
    </source>
</reference>
<dbReference type="InterPro" id="IPR013791">
    <property type="entry name" value="RNA3'-term_phos_cycl_insert"/>
</dbReference>
<evidence type="ECO:0000256" key="4">
    <source>
        <dbReference type="ARBA" id="ARBA00024481"/>
    </source>
</evidence>
<dbReference type="PROSITE" id="PS01287">
    <property type="entry name" value="RTC"/>
    <property type="match status" value="1"/>
</dbReference>
<dbReference type="NCBIfam" id="NF003246">
    <property type="entry name" value="PRK04204.1-2"/>
    <property type="match status" value="1"/>
</dbReference>
<dbReference type="Gene3D" id="3.65.10.20">
    <property type="entry name" value="RNA 3'-terminal phosphate cyclase domain"/>
    <property type="match status" value="1"/>
</dbReference>
<keyword evidence="3" id="KW-0547">Nucleotide-binding</keyword>
<comment type="similarity">
    <text evidence="1">Belongs to the RNA 3'-terminal cyclase family. Type 1 subfamily.</text>
</comment>
<evidence type="ECO:0000256" key="2">
    <source>
        <dbReference type="ARBA" id="ARBA00022598"/>
    </source>
</evidence>
<sequence>MIEIDGQAGGGQLLRTALALSLCSGEPFAMENIRGKRERPGLLRQHLTAVEAAAQVGDADVDGATPGSTTLRFSPRAVHGGAHRWTIGTAGSTTLVLQTVLPALWMHGVEASLSIVGGTHNPQAPSADFIAHAFLPAMARMGLDASFALDSHGFYPAGGGEIRMALRAGGKPAPVHFGERGPVLEQHAEAIVSAIPAKIGERELAIARARLGLGDGEASLREVRRAMGPGNALSIRFRTEHASAVFTGFGIKRVTAEAVAERACAEARAWLAADVVADSYLADQLLLPMALAGGGSFTTLAPSAHTRSNAALIEKFLPVEFIYTDHGRGRWTIAVER</sequence>
<dbReference type="GO" id="GO:0003963">
    <property type="term" value="F:RNA-3'-phosphate cyclase activity"/>
    <property type="evidence" value="ECO:0007669"/>
    <property type="project" value="UniProtKB-UniRule"/>
</dbReference>
<evidence type="ECO:0000259" key="7">
    <source>
        <dbReference type="Pfam" id="PF05189"/>
    </source>
</evidence>
<dbReference type="InterPro" id="IPR000228">
    <property type="entry name" value="RNA3'_term_phos_cyc"/>
</dbReference>
<dbReference type="Gene3D" id="3.30.360.20">
    <property type="entry name" value="RNA 3'-terminal phosphate cyclase, insert domain"/>
    <property type="match status" value="1"/>
</dbReference>
<dbReference type="KEGG" id="lpy:FIV34_20805"/>
<dbReference type="OrthoDB" id="9789235at2"/>
<dbReference type="PANTHER" id="PTHR11096:SF0">
    <property type="entry name" value="RNA 3'-TERMINAL PHOSPHATE CYCLASE"/>
    <property type="match status" value="1"/>
</dbReference>
<evidence type="ECO:0000256" key="5">
    <source>
        <dbReference type="NCBIfam" id="TIGR03399"/>
    </source>
</evidence>
<evidence type="ECO:0000313" key="9">
    <source>
        <dbReference type="Proteomes" id="UP000316093"/>
    </source>
</evidence>
<dbReference type="AlphaFoldDB" id="A0A4Y5ZB27"/>
<evidence type="ECO:0000256" key="3">
    <source>
        <dbReference type="ARBA" id="ARBA00022741"/>
    </source>
</evidence>
<dbReference type="RefSeq" id="WP_139985511.1">
    <property type="nucleotide sequence ID" value="NZ_CP041046.1"/>
</dbReference>
<protein>
    <recommendedName>
        <fullName evidence="5">RNA 3'-terminal phosphate cyclase</fullName>
        <ecNumber evidence="5">6.5.1.4</ecNumber>
    </recommendedName>
</protein>
<dbReference type="Proteomes" id="UP000316093">
    <property type="component" value="Chromosome"/>
</dbReference>
<evidence type="ECO:0000259" key="6">
    <source>
        <dbReference type="Pfam" id="PF01137"/>
    </source>
</evidence>
<organism evidence="8 9">
    <name type="scientific">Luteibacter pinisoli</name>
    <dbReference type="NCBI Taxonomy" id="2589080"/>
    <lineage>
        <taxon>Bacteria</taxon>
        <taxon>Pseudomonadati</taxon>
        <taxon>Pseudomonadota</taxon>
        <taxon>Gammaproteobacteria</taxon>
        <taxon>Lysobacterales</taxon>
        <taxon>Rhodanobacteraceae</taxon>
        <taxon>Luteibacter</taxon>
    </lineage>
</organism>
<accession>A0A4Y5ZB27</accession>
<dbReference type="SUPFAM" id="SSF52913">
    <property type="entry name" value="RNA 3'-terminal phosphate cyclase, RPTC, insert domain"/>
    <property type="match status" value="1"/>
</dbReference>
<dbReference type="InterPro" id="IPR020719">
    <property type="entry name" value="RNA3'_term_phos_cycl-like_CS"/>
</dbReference>
<evidence type="ECO:0000256" key="1">
    <source>
        <dbReference type="ARBA" id="ARBA00009206"/>
    </source>
</evidence>
<keyword evidence="9" id="KW-1185">Reference proteome</keyword>
<dbReference type="InterPro" id="IPR017770">
    <property type="entry name" value="RNA3'_term_phos_cyc_type_1"/>
</dbReference>
<dbReference type="PANTHER" id="PTHR11096">
    <property type="entry name" value="RNA 3' TERMINAL PHOSPHATE CYCLASE"/>
    <property type="match status" value="1"/>
</dbReference>
<dbReference type="InterPro" id="IPR037136">
    <property type="entry name" value="RNA3'_phos_cyclase_dom_sf"/>
</dbReference>
<dbReference type="NCBIfam" id="TIGR03399">
    <property type="entry name" value="RNA_3prim_cycl"/>
    <property type="match status" value="1"/>
</dbReference>
<dbReference type="InterPro" id="IPR013792">
    <property type="entry name" value="RNA3'P_cycl/enolpyr_Trfase_a/b"/>
</dbReference>
<dbReference type="InterPro" id="IPR023797">
    <property type="entry name" value="RNA3'_phos_cyclase_dom"/>
</dbReference>
<feature type="domain" description="RNA 3'-terminal phosphate cyclase" evidence="6">
    <location>
        <begin position="8"/>
        <end position="321"/>
    </location>
</feature>
<feature type="domain" description="RNA 3'-terminal phosphate cyclase insert" evidence="7">
    <location>
        <begin position="179"/>
        <end position="271"/>
    </location>
</feature>